<comment type="caution">
    <text evidence="9">The sequence shown here is derived from an EMBL/GenBank/DDBJ whole genome shotgun (WGS) entry which is preliminary data.</text>
</comment>
<feature type="transmembrane region" description="Helical" evidence="8">
    <location>
        <begin position="230"/>
        <end position="247"/>
    </location>
</feature>
<evidence type="ECO:0000313" key="9">
    <source>
        <dbReference type="EMBL" id="RJO77571.1"/>
    </source>
</evidence>
<feature type="transmembrane region" description="Helical" evidence="8">
    <location>
        <begin position="459"/>
        <end position="478"/>
    </location>
</feature>
<dbReference type="GO" id="GO:0016757">
    <property type="term" value="F:glycosyltransferase activity"/>
    <property type="evidence" value="ECO:0007669"/>
    <property type="project" value="UniProtKB-KW"/>
</dbReference>
<dbReference type="GO" id="GO:0016020">
    <property type="term" value="C:membrane"/>
    <property type="evidence" value="ECO:0007669"/>
    <property type="project" value="UniProtKB-SubCell"/>
</dbReference>
<comment type="similarity">
    <text evidence="7">Belongs to the MptA/B family.</text>
</comment>
<reference evidence="9 10" key="1">
    <citation type="submission" date="2018-09" db="EMBL/GenBank/DDBJ databases">
        <title>YIM PH21274 draft genome.</title>
        <authorList>
            <person name="Miao C."/>
        </authorList>
    </citation>
    <scope>NUCLEOTIDE SEQUENCE [LARGE SCALE GENOMIC DNA]</scope>
    <source>
        <strain evidence="9 10">YIM PH 21724</strain>
    </source>
</reference>
<feature type="transmembrane region" description="Helical" evidence="8">
    <location>
        <begin position="424"/>
        <end position="447"/>
    </location>
</feature>
<keyword evidence="3" id="KW-0808">Transferase</keyword>
<evidence type="ECO:0000256" key="1">
    <source>
        <dbReference type="ARBA" id="ARBA00004141"/>
    </source>
</evidence>
<feature type="transmembrane region" description="Helical" evidence="8">
    <location>
        <begin position="172"/>
        <end position="195"/>
    </location>
</feature>
<sequence length="506" mass="52736">MTSVDTQVGRIRLFGATGSVLVAIGALGAGAQPVLQDPTQGVRFLSLFARAPISAMTMCLLGMAMIVAGWLLLGRFLDRIDRGSLLAIFGLWAGPLVVAPPLFSQDIYSYLAQGEIFARGLDPYTLGPGPGLGIDNVLTRAVPTIWRDTPAPYGPLFLSLARCISEATGDDILASILLHRVAALLGIALIIWAVPQLARRGGVSESLALWVGVLNPLVLFHLVAGVHNESLMIGLMLAGVAIALAALDGGRPFWGLLVGGCALIGLAAMVKIPALAALGFVGLALARYWGRGVWGVFGSVAVTGVVAGVVLLAVSGVSGLGFGWVRTLDTATVVRSWLSPTTALGMGVGFGGVLLGIGDHTTSLLGFTRPLGEAVAGGVSLWMLLSVYRGRISCVGGLGVSLACVVVLFPVMHPWYLLWAIPLLGAWVGGGVWLRWIVGVSTVFSFLQITSGSEYQSPYAIAFASFAAASVGFLLMFVTRSFLPWVVRDPGGSVVDATEEEFRAAA</sequence>
<dbReference type="OrthoDB" id="5242303at2"/>
<comment type="subcellular location">
    <subcellularLocation>
        <location evidence="1">Membrane</location>
        <topology evidence="1">Multi-pass membrane protein</topology>
    </subcellularLocation>
</comment>
<keyword evidence="4 8" id="KW-0812">Transmembrane</keyword>
<feature type="transmembrane region" description="Helical" evidence="8">
    <location>
        <begin position="395"/>
        <end position="418"/>
    </location>
</feature>
<proteinExistence type="inferred from homology"/>
<dbReference type="AlphaFoldDB" id="A0A3A4L4X7"/>
<feature type="transmembrane region" description="Helical" evidence="8">
    <location>
        <begin position="51"/>
        <end position="73"/>
    </location>
</feature>
<evidence type="ECO:0000256" key="6">
    <source>
        <dbReference type="ARBA" id="ARBA00023136"/>
    </source>
</evidence>
<evidence type="ECO:0008006" key="11">
    <source>
        <dbReference type="Google" id="ProtNLM"/>
    </source>
</evidence>
<evidence type="ECO:0000256" key="8">
    <source>
        <dbReference type="SAM" id="Phobius"/>
    </source>
</evidence>
<evidence type="ECO:0000256" key="7">
    <source>
        <dbReference type="ARBA" id="ARBA00043987"/>
    </source>
</evidence>
<feature type="transmembrane region" description="Helical" evidence="8">
    <location>
        <begin position="337"/>
        <end position="358"/>
    </location>
</feature>
<feature type="transmembrane region" description="Helical" evidence="8">
    <location>
        <begin position="12"/>
        <end position="31"/>
    </location>
</feature>
<dbReference type="NCBIfam" id="NF038066">
    <property type="entry name" value="MptB"/>
    <property type="match status" value="1"/>
</dbReference>
<keyword evidence="10" id="KW-1185">Reference proteome</keyword>
<feature type="transmembrane region" description="Helical" evidence="8">
    <location>
        <begin position="292"/>
        <end position="325"/>
    </location>
</feature>
<gene>
    <name evidence="9" type="ORF">D5S18_07435</name>
</gene>
<dbReference type="RefSeq" id="WP_120039095.1">
    <property type="nucleotide sequence ID" value="NZ_QZFU01000015.1"/>
</dbReference>
<evidence type="ECO:0000313" key="10">
    <source>
        <dbReference type="Proteomes" id="UP000266677"/>
    </source>
</evidence>
<evidence type="ECO:0000256" key="3">
    <source>
        <dbReference type="ARBA" id="ARBA00022679"/>
    </source>
</evidence>
<protein>
    <recommendedName>
        <fullName evidence="11">Alpha-1,6-mannosyltransferase</fullName>
    </recommendedName>
</protein>
<feature type="transmembrane region" description="Helical" evidence="8">
    <location>
        <begin position="85"/>
        <end position="103"/>
    </location>
</feature>
<name>A0A3A4L4X7_9NOCA</name>
<organism evidence="9 10">
    <name type="scientific">Nocardia panacis</name>
    <dbReference type="NCBI Taxonomy" id="2340916"/>
    <lineage>
        <taxon>Bacteria</taxon>
        <taxon>Bacillati</taxon>
        <taxon>Actinomycetota</taxon>
        <taxon>Actinomycetes</taxon>
        <taxon>Mycobacteriales</taxon>
        <taxon>Nocardiaceae</taxon>
        <taxon>Nocardia</taxon>
    </lineage>
</organism>
<keyword evidence="5 8" id="KW-1133">Transmembrane helix</keyword>
<keyword evidence="2" id="KW-0328">Glycosyltransferase</keyword>
<dbReference type="Pfam" id="PF26314">
    <property type="entry name" value="MptA_B_family"/>
    <property type="match status" value="1"/>
</dbReference>
<feature type="transmembrane region" description="Helical" evidence="8">
    <location>
        <begin position="254"/>
        <end position="286"/>
    </location>
</feature>
<evidence type="ECO:0000256" key="5">
    <source>
        <dbReference type="ARBA" id="ARBA00022989"/>
    </source>
</evidence>
<dbReference type="Proteomes" id="UP000266677">
    <property type="component" value="Unassembled WGS sequence"/>
</dbReference>
<dbReference type="EMBL" id="QZFU01000015">
    <property type="protein sequence ID" value="RJO77571.1"/>
    <property type="molecule type" value="Genomic_DNA"/>
</dbReference>
<dbReference type="InterPro" id="IPR049829">
    <property type="entry name" value="MptA/B-like"/>
</dbReference>
<keyword evidence="6 8" id="KW-0472">Membrane</keyword>
<feature type="transmembrane region" description="Helical" evidence="8">
    <location>
        <begin position="207"/>
        <end position="224"/>
    </location>
</feature>
<accession>A0A3A4L4X7</accession>
<evidence type="ECO:0000256" key="4">
    <source>
        <dbReference type="ARBA" id="ARBA00022692"/>
    </source>
</evidence>
<evidence type="ECO:0000256" key="2">
    <source>
        <dbReference type="ARBA" id="ARBA00022676"/>
    </source>
</evidence>